<sequence>MGPADSMRAVAFAVACAWRARAGPPTETVMVTAPMASGGSEIDMTVWQTAFTSSTSKTHDSHAHVNGHLVKVSNPLGRVAVVPPLPGGCGTIAYVPDTAALYNPSCILATDAGYYNLIDTFQCIGNVVSDGEIHYTEPMNTTNVNFGVLKNGSFVIGYISPETVETGIFEHLVGGLGWIVRNGLNNVDAGWEEAYTAAGSSGDEYKEMTSGRTTIGWDKNGGLILLQYDGHTGAPSWGATMNELADKMISFGAVEAINLDGGGSTQMWKNGVQIGYSSDRATYGVLAGTYEPGCPIGEGKGNLSAFECARKVSTIICIHEANSGVTSFLASPRTQAGSPVSALSLGFLVVGLCLGAAVGAVASKMWSKKEGKGADLNGDDSE</sequence>
<dbReference type="PANTHER" id="PTHR40446">
    <property type="entry name" value="N-ACETYLGLUCOSAMINE-1-PHOSPHODIESTER ALPHA-N-ACETYLGLUCOSAMINIDASE"/>
    <property type="match status" value="1"/>
</dbReference>
<organism evidence="3 4">
    <name type="scientific">Prorocentrum cordatum</name>
    <dbReference type="NCBI Taxonomy" id="2364126"/>
    <lineage>
        <taxon>Eukaryota</taxon>
        <taxon>Sar</taxon>
        <taxon>Alveolata</taxon>
        <taxon>Dinophyceae</taxon>
        <taxon>Prorocentrales</taxon>
        <taxon>Prorocentraceae</taxon>
        <taxon>Prorocentrum</taxon>
    </lineage>
</organism>
<proteinExistence type="predicted"/>
<name>A0ABN9P917_9DINO</name>
<feature type="domain" description="Phosphodiester glycosidase" evidence="2">
    <location>
        <begin position="106"/>
        <end position="271"/>
    </location>
</feature>
<keyword evidence="1" id="KW-1133">Transmembrane helix</keyword>
<protein>
    <recommendedName>
        <fullName evidence="2">Phosphodiester glycosidase domain-containing protein</fullName>
    </recommendedName>
</protein>
<dbReference type="Proteomes" id="UP001189429">
    <property type="component" value="Unassembled WGS sequence"/>
</dbReference>
<dbReference type="EMBL" id="CAUYUJ010000170">
    <property type="protein sequence ID" value="CAK0789100.1"/>
    <property type="molecule type" value="Genomic_DNA"/>
</dbReference>
<comment type="caution">
    <text evidence="3">The sequence shown here is derived from an EMBL/GenBank/DDBJ whole genome shotgun (WGS) entry which is preliminary data.</text>
</comment>
<feature type="transmembrane region" description="Helical" evidence="1">
    <location>
        <begin position="342"/>
        <end position="362"/>
    </location>
</feature>
<keyword evidence="4" id="KW-1185">Reference proteome</keyword>
<dbReference type="PANTHER" id="PTHR40446:SF2">
    <property type="entry name" value="N-ACETYLGLUCOSAMINE-1-PHOSPHODIESTER ALPHA-N-ACETYLGLUCOSAMINIDASE"/>
    <property type="match status" value="1"/>
</dbReference>
<evidence type="ECO:0000259" key="2">
    <source>
        <dbReference type="Pfam" id="PF09992"/>
    </source>
</evidence>
<evidence type="ECO:0000313" key="4">
    <source>
        <dbReference type="Proteomes" id="UP001189429"/>
    </source>
</evidence>
<reference evidence="3" key="1">
    <citation type="submission" date="2023-10" db="EMBL/GenBank/DDBJ databases">
        <authorList>
            <person name="Chen Y."/>
            <person name="Shah S."/>
            <person name="Dougan E. K."/>
            <person name="Thang M."/>
            <person name="Chan C."/>
        </authorList>
    </citation>
    <scope>NUCLEOTIDE SEQUENCE [LARGE SCALE GENOMIC DNA]</scope>
</reference>
<accession>A0ABN9P917</accession>
<dbReference type="InterPro" id="IPR018711">
    <property type="entry name" value="NAGPA"/>
</dbReference>
<keyword evidence="1" id="KW-0812">Transmembrane</keyword>
<evidence type="ECO:0000313" key="3">
    <source>
        <dbReference type="EMBL" id="CAK0789100.1"/>
    </source>
</evidence>
<gene>
    <name evidence="3" type="ORF">PCOR1329_LOCUS769</name>
</gene>
<evidence type="ECO:0000256" key="1">
    <source>
        <dbReference type="SAM" id="Phobius"/>
    </source>
</evidence>
<keyword evidence="1" id="KW-0472">Membrane</keyword>
<dbReference type="Pfam" id="PF09992">
    <property type="entry name" value="NAGPA"/>
    <property type="match status" value="1"/>
</dbReference>